<dbReference type="PROSITE" id="PS51257">
    <property type="entry name" value="PROKAR_LIPOPROTEIN"/>
    <property type="match status" value="1"/>
</dbReference>
<dbReference type="STRING" id="1120995.SAMN02745245_01739"/>
<dbReference type="Proteomes" id="UP000184032">
    <property type="component" value="Unassembled WGS sequence"/>
</dbReference>
<keyword evidence="2 5" id="KW-0813">Transport</keyword>
<evidence type="ECO:0000256" key="2">
    <source>
        <dbReference type="ARBA" id="ARBA00022448"/>
    </source>
</evidence>
<dbReference type="InterPro" id="IPR006127">
    <property type="entry name" value="ZnuA-like"/>
</dbReference>
<evidence type="ECO:0000313" key="7">
    <source>
        <dbReference type="EMBL" id="SHH61398.1"/>
    </source>
</evidence>
<evidence type="ECO:0000256" key="1">
    <source>
        <dbReference type="ARBA" id="ARBA00004196"/>
    </source>
</evidence>
<dbReference type="Pfam" id="PF01297">
    <property type="entry name" value="ZnuA"/>
    <property type="match status" value="1"/>
</dbReference>
<protein>
    <submittedName>
        <fullName evidence="7">Iron/zinc/copper transport system substrate-binding protein</fullName>
    </submittedName>
</protein>
<evidence type="ECO:0000313" key="8">
    <source>
        <dbReference type="Proteomes" id="UP000184032"/>
    </source>
</evidence>
<comment type="subcellular location">
    <subcellularLocation>
        <location evidence="1">Cell envelope</location>
    </subcellularLocation>
</comment>
<dbReference type="GO" id="GO:0046872">
    <property type="term" value="F:metal ion binding"/>
    <property type="evidence" value="ECO:0007669"/>
    <property type="project" value="UniProtKB-KW"/>
</dbReference>
<gene>
    <name evidence="7" type="ORF">SAMN02745245_01739</name>
</gene>
<evidence type="ECO:0000256" key="3">
    <source>
        <dbReference type="ARBA" id="ARBA00022723"/>
    </source>
</evidence>
<name>A0A1M5UES4_9FIRM</name>
<proteinExistence type="inferred from homology"/>
<accession>A0A1M5UES4</accession>
<dbReference type="CDD" id="cd01137">
    <property type="entry name" value="PsaA"/>
    <property type="match status" value="1"/>
</dbReference>
<dbReference type="PANTHER" id="PTHR42953:SF1">
    <property type="entry name" value="METAL-BINDING PROTEIN HI_0362-RELATED"/>
    <property type="match status" value="1"/>
</dbReference>
<evidence type="ECO:0000256" key="4">
    <source>
        <dbReference type="ARBA" id="ARBA00022729"/>
    </source>
</evidence>
<evidence type="ECO:0000256" key="5">
    <source>
        <dbReference type="RuleBase" id="RU003512"/>
    </source>
</evidence>
<sequence>MKKICSIFISSLLILTALTGCSKEQGENTDRREIAVQESQEKLKIVTTNSILGNLVENVVGNNADVYSIVPVGIDPHEYEPLPKDIQEVDDADIIFYNGLNLETGGNGWFVKLMESTLKKEDVDFFAASKKVEPMYLTSSEKKEEQDPHAWLDIQNGIKYVENIRDVLVEKDSKNKNIYEENTNNYIKKLQELDTQAKEEFADIPEDKKMLVSSEGAFKYFSKAYGLTAAYIWEINTENQGTPEQMTKVIDTIRNWNIPSLFVETSVDSRSMEQVSRETGIPIYEKLFTDSIAKKGTVGDSYYSMMQWNLDKIHEGLSK</sequence>
<keyword evidence="8" id="KW-1185">Reference proteome</keyword>
<dbReference type="SUPFAM" id="SSF53807">
    <property type="entry name" value="Helical backbone' metal receptor"/>
    <property type="match status" value="1"/>
</dbReference>
<keyword evidence="3" id="KW-0479">Metal-binding</keyword>
<dbReference type="EMBL" id="FQXI01000016">
    <property type="protein sequence ID" value="SHH61398.1"/>
    <property type="molecule type" value="Genomic_DNA"/>
</dbReference>
<dbReference type="OrthoDB" id="9810636at2"/>
<dbReference type="GO" id="GO:0030313">
    <property type="term" value="C:cell envelope"/>
    <property type="evidence" value="ECO:0007669"/>
    <property type="project" value="UniProtKB-SubCell"/>
</dbReference>
<reference evidence="7 8" key="1">
    <citation type="submission" date="2016-11" db="EMBL/GenBank/DDBJ databases">
        <authorList>
            <person name="Jaros S."/>
            <person name="Januszkiewicz K."/>
            <person name="Wedrychowicz H."/>
        </authorList>
    </citation>
    <scope>NUCLEOTIDE SEQUENCE [LARGE SCALE GENOMIC DNA]</scope>
    <source>
        <strain evidence="7 8">DSM 21120</strain>
    </source>
</reference>
<feature type="signal peptide" evidence="6">
    <location>
        <begin position="1"/>
        <end position="22"/>
    </location>
</feature>
<keyword evidence="4 6" id="KW-0732">Signal</keyword>
<dbReference type="PRINTS" id="PR00691">
    <property type="entry name" value="ADHESINB"/>
</dbReference>
<dbReference type="InterPro" id="IPR006128">
    <property type="entry name" value="Lipoprotein_PsaA-like"/>
</dbReference>
<dbReference type="PANTHER" id="PTHR42953">
    <property type="entry name" value="HIGH-AFFINITY ZINC UPTAKE SYSTEM PROTEIN ZNUA-RELATED"/>
    <property type="match status" value="1"/>
</dbReference>
<organism evidence="7 8">
    <name type="scientific">Anaerosphaera aminiphila DSM 21120</name>
    <dbReference type="NCBI Taxonomy" id="1120995"/>
    <lineage>
        <taxon>Bacteria</taxon>
        <taxon>Bacillati</taxon>
        <taxon>Bacillota</taxon>
        <taxon>Tissierellia</taxon>
        <taxon>Tissierellales</taxon>
        <taxon>Peptoniphilaceae</taxon>
        <taxon>Anaerosphaera</taxon>
    </lineage>
</organism>
<dbReference type="Gene3D" id="3.40.50.1980">
    <property type="entry name" value="Nitrogenase molybdenum iron protein domain"/>
    <property type="match status" value="2"/>
</dbReference>
<evidence type="ECO:0000256" key="6">
    <source>
        <dbReference type="SAM" id="SignalP"/>
    </source>
</evidence>
<dbReference type="InterPro" id="IPR050492">
    <property type="entry name" value="Bact_metal-bind_prot9"/>
</dbReference>
<dbReference type="GO" id="GO:0007155">
    <property type="term" value="P:cell adhesion"/>
    <property type="evidence" value="ECO:0007669"/>
    <property type="project" value="InterPro"/>
</dbReference>
<dbReference type="GO" id="GO:0030001">
    <property type="term" value="P:metal ion transport"/>
    <property type="evidence" value="ECO:0007669"/>
    <property type="project" value="InterPro"/>
</dbReference>
<dbReference type="PRINTS" id="PR00690">
    <property type="entry name" value="ADHESNFAMILY"/>
</dbReference>
<comment type="similarity">
    <text evidence="5">Belongs to the bacterial solute-binding protein 9 family.</text>
</comment>
<dbReference type="InterPro" id="IPR006129">
    <property type="entry name" value="AdhesinB"/>
</dbReference>
<dbReference type="RefSeq" id="WP_073185431.1">
    <property type="nucleotide sequence ID" value="NZ_FQXI01000016.1"/>
</dbReference>
<feature type="chain" id="PRO_5039231943" evidence="6">
    <location>
        <begin position="23"/>
        <end position="319"/>
    </location>
</feature>
<dbReference type="AlphaFoldDB" id="A0A1M5UES4"/>